<gene>
    <name evidence="3" type="ORF">B0T10DRAFT_293452</name>
</gene>
<keyword evidence="4" id="KW-1185">Reference proteome</keyword>
<comment type="caution">
    <text evidence="3">The sequence shown here is derived from an EMBL/GenBank/DDBJ whole genome shotgun (WGS) entry which is preliminary data.</text>
</comment>
<feature type="chain" id="PRO_5040484264" evidence="2">
    <location>
        <begin position="18"/>
        <end position="392"/>
    </location>
</feature>
<dbReference type="PANTHER" id="PTHR30344:SF1">
    <property type="entry name" value="6-PHOSPHOGLUCONOLACTONASE"/>
    <property type="match status" value="1"/>
</dbReference>
<dbReference type="GO" id="GO:0017057">
    <property type="term" value="F:6-phosphogluconolactonase activity"/>
    <property type="evidence" value="ECO:0007669"/>
    <property type="project" value="TreeGrafter"/>
</dbReference>
<sequence>MKYSLGLAAALSATASALPSAIDSRAYSPVPAARVLLGHTGNIYIADYISDTGKFEISLNETANGDPSYMVYAAPDRLYAVDEWSAAIYHYGIDLSKNKLELKGGENGSVGVVHLEFNKYKNRLVGSAYGNGTIDVWDISNGGLRLMKTIKSDDALGPNKLRQDAPHPHQANLDPSGRYFAVNDLGTDSILLIDSKEDAFVKRKSIRVEPAGCGPRHGVWYPQGADKATHYMVVCEMLNKVLVYSVEYTYNTIAFTQTQTLSSYGDLAPANATSAAAGEIVLSPYNDDLYISNRVSGNKTDSIAHFKVNKSDCGKVTLKYSDTVSSGGLLPRMISVSDKGSVVFSANQDGQYGLAALKVGANGKLHEKPVASLDNSIFGEQGFGPQFVKQIA</sequence>
<evidence type="ECO:0000256" key="2">
    <source>
        <dbReference type="SAM" id="SignalP"/>
    </source>
</evidence>
<comment type="similarity">
    <text evidence="1">Belongs to the cycloisomerase 2 family.</text>
</comment>
<dbReference type="InterPro" id="IPR015943">
    <property type="entry name" value="WD40/YVTN_repeat-like_dom_sf"/>
</dbReference>
<dbReference type="SUPFAM" id="SSF51004">
    <property type="entry name" value="C-terminal (heme d1) domain of cytochrome cd1-nitrite reductase"/>
    <property type="match status" value="1"/>
</dbReference>
<dbReference type="Gene3D" id="2.130.10.10">
    <property type="entry name" value="YVTN repeat-like/Quinoprotein amine dehydrogenase"/>
    <property type="match status" value="1"/>
</dbReference>
<name>A0A9P9AR38_9HYPO</name>
<protein>
    <submittedName>
        <fullName evidence="3">Lactonase, 7-bladed beta-propeller-domain-containing protein</fullName>
    </submittedName>
</protein>
<dbReference type="EMBL" id="JAGPYM010000007">
    <property type="protein sequence ID" value="KAH6892348.1"/>
    <property type="molecule type" value="Genomic_DNA"/>
</dbReference>
<proteinExistence type="inferred from homology"/>
<evidence type="ECO:0000313" key="3">
    <source>
        <dbReference type="EMBL" id="KAH6892348.1"/>
    </source>
</evidence>
<keyword evidence="2" id="KW-0732">Signal</keyword>
<dbReference type="PANTHER" id="PTHR30344">
    <property type="entry name" value="6-PHOSPHOGLUCONOLACTONASE-RELATED"/>
    <property type="match status" value="1"/>
</dbReference>
<organism evidence="3 4">
    <name type="scientific">Thelonectria olida</name>
    <dbReference type="NCBI Taxonomy" id="1576542"/>
    <lineage>
        <taxon>Eukaryota</taxon>
        <taxon>Fungi</taxon>
        <taxon>Dikarya</taxon>
        <taxon>Ascomycota</taxon>
        <taxon>Pezizomycotina</taxon>
        <taxon>Sordariomycetes</taxon>
        <taxon>Hypocreomycetidae</taxon>
        <taxon>Hypocreales</taxon>
        <taxon>Nectriaceae</taxon>
        <taxon>Thelonectria</taxon>
    </lineage>
</organism>
<evidence type="ECO:0000313" key="4">
    <source>
        <dbReference type="Proteomes" id="UP000777438"/>
    </source>
</evidence>
<dbReference type="Proteomes" id="UP000777438">
    <property type="component" value="Unassembled WGS sequence"/>
</dbReference>
<accession>A0A9P9AR38</accession>
<dbReference type="AlphaFoldDB" id="A0A9P9AR38"/>
<reference evidence="3 4" key="1">
    <citation type="journal article" date="2021" name="Nat. Commun.">
        <title>Genetic determinants of endophytism in the Arabidopsis root mycobiome.</title>
        <authorList>
            <person name="Mesny F."/>
            <person name="Miyauchi S."/>
            <person name="Thiergart T."/>
            <person name="Pickel B."/>
            <person name="Atanasova L."/>
            <person name="Karlsson M."/>
            <person name="Huettel B."/>
            <person name="Barry K.W."/>
            <person name="Haridas S."/>
            <person name="Chen C."/>
            <person name="Bauer D."/>
            <person name="Andreopoulos W."/>
            <person name="Pangilinan J."/>
            <person name="LaButti K."/>
            <person name="Riley R."/>
            <person name="Lipzen A."/>
            <person name="Clum A."/>
            <person name="Drula E."/>
            <person name="Henrissat B."/>
            <person name="Kohler A."/>
            <person name="Grigoriev I.V."/>
            <person name="Martin F.M."/>
            <person name="Hacquard S."/>
        </authorList>
    </citation>
    <scope>NUCLEOTIDE SEQUENCE [LARGE SCALE GENOMIC DNA]</scope>
    <source>
        <strain evidence="3 4">MPI-CAGE-CH-0241</strain>
    </source>
</reference>
<dbReference type="InterPro" id="IPR019405">
    <property type="entry name" value="Lactonase_7-beta_prop"/>
</dbReference>
<dbReference type="InterPro" id="IPR011048">
    <property type="entry name" value="Haem_d1_sf"/>
</dbReference>
<evidence type="ECO:0000256" key="1">
    <source>
        <dbReference type="ARBA" id="ARBA00005564"/>
    </source>
</evidence>
<dbReference type="InterPro" id="IPR050282">
    <property type="entry name" value="Cycloisomerase_2"/>
</dbReference>
<dbReference type="OrthoDB" id="9972196at2759"/>
<feature type="signal peptide" evidence="2">
    <location>
        <begin position="1"/>
        <end position="17"/>
    </location>
</feature>
<dbReference type="Pfam" id="PF10282">
    <property type="entry name" value="Lactonase"/>
    <property type="match status" value="1"/>
</dbReference>